<dbReference type="PROSITE" id="PS51257">
    <property type="entry name" value="PROKAR_LIPOPROTEIN"/>
    <property type="match status" value="1"/>
</dbReference>
<dbReference type="InterPro" id="IPR049492">
    <property type="entry name" value="BD-FAE-like_dom"/>
</dbReference>
<dbReference type="Pfam" id="PF20434">
    <property type="entry name" value="BD-FAE"/>
    <property type="match status" value="1"/>
</dbReference>
<feature type="domain" description="BD-FAE-like" evidence="2">
    <location>
        <begin position="43"/>
        <end position="241"/>
    </location>
</feature>
<dbReference type="PANTHER" id="PTHR48081">
    <property type="entry name" value="AB HYDROLASE SUPERFAMILY PROTEIN C4A8.06C"/>
    <property type="match status" value="1"/>
</dbReference>
<dbReference type="InterPro" id="IPR050300">
    <property type="entry name" value="GDXG_lipolytic_enzyme"/>
</dbReference>
<protein>
    <submittedName>
        <fullName evidence="3">Alpha/beta hydrolase</fullName>
    </submittedName>
</protein>
<reference evidence="3 4" key="1">
    <citation type="submission" date="2018-09" db="EMBL/GenBank/DDBJ databases">
        <title>Genome sequencing of strain 6GH32-13.</title>
        <authorList>
            <person name="Weon H.-Y."/>
            <person name="Heo J."/>
            <person name="Kwon S.-W."/>
        </authorList>
    </citation>
    <scope>NUCLEOTIDE SEQUENCE [LARGE SCALE GENOMIC DNA]</scope>
    <source>
        <strain evidence="3 4">5GH32-13</strain>
    </source>
</reference>
<name>A0A3B7MXL0_9BACT</name>
<dbReference type="OrthoDB" id="9777975at2"/>
<dbReference type="KEGG" id="pseg:D3H65_29170"/>
<sequence length="281" mass="31129">MQKLLFLLTLTIWLVGCKKKSDEGSGYDKKANIAYGTDAQQVLDLYLPGNANASSTKLMILIHGGAWADGDKADFDIYINELQRRLPDYAFANINYRLYTSTGQNKFPAQEEDVKAAVNFLLNKSADYKYSKDFILLGASAGGHLALLQGYKYANIAKPKAIISFFGPTDFTDLYHNPGMPIVPTLLATIIGATPSQNAALYDSYSPVHFVTPQSPHTLLLHGGKDELVPVRQAIQLTDKLNAAKVVYEYIYYPTEGHSWTGPNLDDSFNKVEAFIRKHVP</sequence>
<evidence type="ECO:0000259" key="2">
    <source>
        <dbReference type="Pfam" id="PF20434"/>
    </source>
</evidence>
<proteinExistence type="predicted"/>
<evidence type="ECO:0000256" key="1">
    <source>
        <dbReference type="ARBA" id="ARBA00022801"/>
    </source>
</evidence>
<gene>
    <name evidence="3" type="ORF">D3H65_29170</name>
</gene>
<dbReference type="EMBL" id="CP032157">
    <property type="protein sequence ID" value="AXY77810.1"/>
    <property type="molecule type" value="Genomic_DNA"/>
</dbReference>
<evidence type="ECO:0000313" key="4">
    <source>
        <dbReference type="Proteomes" id="UP000263900"/>
    </source>
</evidence>
<dbReference type="GO" id="GO:0016787">
    <property type="term" value="F:hydrolase activity"/>
    <property type="evidence" value="ECO:0007669"/>
    <property type="project" value="UniProtKB-KW"/>
</dbReference>
<evidence type="ECO:0000313" key="3">
    <source>
        <dbReference type="EMBL" id="AXY77810.1"/>
    </source>
</evidence>
<keyword evidence="4" id="KW-1185">Reference proteome</keyword>
<dbReference type="SUPFAM" id="SSF53474">
    <property type="entry name" value="alpha/beta-Hydrolases"/>
    <property type="match status" value="1"/>
</dbReference>
<accession>A0A3B7MXL0</accession>
<organism evidence="3 4">
    <name type="scientific">Paraflavitalea soli</name>
    <dbReference type="NCBI Taxonomy" id="2315862"/>
    <lineage>
        <taxon>Bacteria</taxon>
        <taxon>Pseudomonadati</taxon>
        <taxon>Bacteroidota</taxon>
        <taxon>Chitinophagia</taxon>
        <taxon>Chitinophagales</taxon>
        <taxon>Chitinophagaceae</taxon>
        <taxon>Paraflavitalea</taxon>
    </lineage>
</organism>
<dbReference type="Gene3D" id="3.40.50.1820">
    <property type="entry name" value="alpha/beta hydrolase"/>
    <property type="match status" value="1"/>
</dbReference>
<dbReference type="InterPro" id="IPR029058">
    <property type="entry name" value="AB_hydrolase_fold"/>
</dbReference>
<dbReference type="RefSeq" id="WP_119053683.1">
    <property type="nucleotide sequence ID" value="NZ_CP032157.1"/>
</dbReference>
<dbReference type="Proteomes" id="UP000263900">
    <property type="component" value="Chromosome"/>
</dbReference>
<dbReference type="AlphaFoldDB" id="A0A3B7MXL0"/>
<keyword evidence="1 3" id="KW-0378">Hydrolase</keyword>